<organism evidence="3 4">
    <name type="scientific">Clostridioides difficile</name>
    <name type="common">Peptoclostridium difficile</name>
    <dbReference type="NCBI Taxonomy" id="1496"/>
    <lineage>
        <taxon>Bacteria</taxon>
        <taxon>Bacillati</taxon>
        <taxon>Bacillota</taxon>
        <taxon>Clostridia</taxon>
        <taxon>Peptostreptococcales</taxon>
        <taxon>Peptostreptococcaceae</taxon>
        <taxon>Clostridioides</taxon>
    </lineage>
</organism>
<dbReference type="Proteomes" id="UP000878956">
    <property type="component" value="Unassembled WGS sequence"/>
</dbReference>
<dbReference type="SUPFAM" id="SSF47413">
    <property type="entry name" value="lambda repressor-like DNA-binding domains"/>
    <property type="match status" value="1"/>
</dbReference>
<accession>A0AAN5VJR9</accession>
<keyword evidence="1" id="KW-0238">DNA-binding</keyword>
<protein>
    <submittedName>
        <fullName evidence="3">Helix-turn-helix transcriptional regulator</fullName>
    </submittedName>
</protein>
<evidence type="ECO:0000256" key="1">
    <source>
        <dbReference type="ARBA" id="ARBA00023125"/>
    </source>
</evidence>
<evidence type="ECO:0000259" key="2">
    <source>
        <dbReference type="PROSITE" id="PS50943"/>
    </source>
</evidence>
<dbReference type="PANTHER" id="PTHR46558">
    <property type="entry name" value="TRACRIPTIONAL REGULATORY PROTEIN-RELATED-RELATED"/>
    <property type="match status" value="1"/>
</dbReference>
<reference evidence="3" key="2">
    <citation type="submission" date="2021-06" db="EMBL/GenBank/DDBJ databases">
        <authorList>
            <consortium name="NCBI Pathogen Detection Project"/>
        </authorList>
    </citation>
    <scope>NUCLEOTIDE SEQUENCE</scope>
    <source>
        <strain evidence="3">HN1000</strain>
    </source>
</reference>
<dbReference type="AlphaFoldDB" id="A0AAN5VJR9"/>
<evidence type="ECO:0000313" key="3">
    <source>
        <dbReference type="EMBL" id="HBH1541538.1"/>
    </source>
</evidence>
<name>A0AAN5VJR9_CLODI</name>
<dbReference type="PANTHER" id="PTHR46558:SF4">
    <property type="entry name" value="DNA-BIDING PHAGE PROTEIN"/>
    <property type="match status" value="1"/>
</dbReference>
<comment type="caution">
    <text evidence="3">The sequence shown here is derived from an EMBL/GenBank/DDBJ whole genome shotgun (WGS) entry which is preliminary data.</text>
</comment>
<proteinExistence type="predicted"/>
<sequence>MNLARLKELRVEKKFTQQQLSTAIGITFKTYSKKENGHRDFTISEFEKICFVLDIEPSELLEIKI</sequence>
<dbReference type="SMART" id="SM00530">
    <property type="entry name" value="HTH_XRE"/>
    <property type="match status" value="1"/>
</dbReference>
<dbReference type="Pfam" id="PF01381">
    <property type="entry name" value="HTH_3"/>
    <property type="match status" value="1"/>
</dbReference>
<dbReference type="InterPro" id="IPR001387">
    <property type="entry name" value="Cro/C1-type_HTH"/>
</dbReference>
<reference evidence="3" key="1">
    <citation type="journal article" date="2018" name="Genome Biol.">
        <title>SKESA: strategic k-mer extension for scrupulous assemblies.</title>
        <authorList>
            <person name="Souvorov A."/>
            <person name="Agarwala R."/>
            <person name="Lipman D.J."/>
        </authorList>
    </citation>
    <scope>NUCLEOTIDE SEQUENCE</scope>
    <source>
        <strain evidence="3">HN1000</strain>
    </source>
</reference>
<evidence type="ECO:0000313" key="4">
    <source>
        <dbReference type="Proteomes" id="UP000878956"/>
    </source>
</evidence>
<dbReference type="GO" id="GO:0003677">
    <property type="term" value="F:DNA binding"/>
    <property type="evidence" value="ECO:0007669"/>
    <property type="project" value="UniProtKB-KW"/>
</dbReference>
<dbReference type="PROSITE" id="PS50943">
    <property type="entry name" value="HTH_CROC1"/>
    <property type="match status" value="1"/>
</dbReference>
<dbReference type="Gene3D" id="1.10.260.40">
    <property type="entry name" value="lambda repressor-like DNA-binding domains"/>
    <property type="match status" value="1"/>
</dbReference>
<dbReference type="EMBL" id="DAEPXK010000008">
    <property type="protein sequence ID" value="HBH1541538.1"/>
    <property type="molecule type" value="Genomic_DNA"/>
</dbReference>
<dbReference type="CDD" id="cd00093">
    <property type="entry name" value="HTH_XRE"/>
    <property type="match status" value="1"/>
</dbReference>
<gene>
    <name evidence="3" type="ORF">KRM00_000999</name>
</gene>
<dbReference type="InterPro" id="IPR010982">
    <property type="entry name" value="Lambda_DNA-bd_dom_sf"/>
</dbReference>
<feature type="domain" description="HTH cro/C1-type" evidence="2">
    <location>
        <begin position="6"/>
        <end position="60"/>
    </location>
</feature>
<dbReference type="RefSeq" id="WP_077709617.1">
    <property type="nucleotide sequence ID" value="NZ_BISD01000011.1"/>
</dbReference>